<accession>A0AAJ4WAI3</accession>
<evidence type="ECO:0000313" key="2">
    <source>
        <dbReference type="Proteomes" id="UP000226420"/>
    </source>
</evidence>
<reference evidence="1 2" key="1">
    <citation type="submission" date="2016-10" db="EMBL/GenBank/DDBJ databases">
        <authorList>
            <person name="Varghese N."/>
            <person name="Submissions S."/>
        </authorList>
    </citation>
    <scope>NUCLEOTIDE SEQUENCE [LARGE SCALE GENOMIC DNA]</scope>
    <source>
        <strain evidence="1 2">DSM 5563</strain>
    </source>
</reference>
<dbReference type="Proteomes" id="UP000226420">
    <property type="component" value="Unassembled WGS sequence"/>
</dbReference>
<sequence length="73" mass="8585">MADLGHYNHAAYISFMQFNPLRPYLYSYYRIKLDKYPALFDLFDLCITKGQLFGYSPTRQSQSTVADTHHVLM</sequence>
<organism evidence="1 2">
    <name type="scientific">Pragia fontium DSM 5563 = ATCC 49100</name>
    <dbReference type="NCBI Taxonomy" id="1122977"/>
    <lineage>
        <taxon>Bacteria</taxon>
        <taxon>Pseudomonadati</taxon>
        <taxon>Pseudomonadota</taxon>
        <taxon>Gammaproteobacteria</taxon>
        <taxon>Enterobacterales</taxon>
        <taxon>Budviciaceae</taxon>
        <taxon>Pragia</taxon>
    </lineage>
</organism>
<gene>
    <name evidence="1" type="ORF">SAMN02745723_104143</name>
</gene>
<proteinExistence type="predicted"/>
<protein>
    <submittedName>
        <fullName evidence="1">Uncharacterized protein</fullName>
    </submittedName>
</protein>
<comment type="caution">
    <text evidence="1">The sequence shown here is derived from an EMBL/GenBank/DDBJ whole genome shotgun (WGS) entry which is preliminary data.</text>
</comment>
<name>A0AAJ4WAI3_9GAMM</name>
<dbReference type="AlphaFoldDB" id="A0AAJ4WAI3"/>
<evidence type="ECO:0000313" key="1">
    <source>
        <dbReference type="EMBL" id="SFC79288.1"/>
    </source>
</evidence>
<dbReference type="EMBL" id="FOLW01000004">
    <property type="protein sequence ID" value="SFC79288.1"/>
    <property type="molecule type" value="Genomic_DNA"/>
</dbReference>